<keyword evidence="1" id="KW-1133">Transmembrane helix</keyword>
<evidence type="ECO:0000313" key="3">
    <source>
        <dbReference type="Proteomes" id="UP000076442"/>
    </source>
</evidence>
<accession>A0AAP1H795</accession>
<protein>
    <submittedName>
        <fullName evidence="2">Uncharacterized protein</fullName>
    </submittedName>
</protein>
<name>A0AAP1H795_BACIU</name>
<gene>
    <name evidence="2" type="ORF">B4122_3255</name>
</gene>
<proteinExistence type="predicted"/>
<dbReference type="Proteomes" id="UP000076442">
    <property type="component" value="Unassembled WGS sequence"/>
</dbReference>
<dbReference type="AlphaFoldDB" id="A0AAP1H795"/>
<evidence type="ECO:0000313" key="2">
    <source>
        <dbReference type="EMBL" id="KZD90334.1"/>
    </source>
</evidence>
<comment type="caution">
    <text evidence="2">The sequence shown here is derived from an EMBL/GenBank/DDBJ whole genome shotgun (WGS) entry which is preliminary data.</text>
</comment>
<sequence length="45" mass="5115">MPDDFGWIFQISAVIAVFILGCMTWAIWKEDSDAQNNNFGGFDNE</sequence>
<dbReference type="EMBL" id="LJZV01000016">
    <property type="protein sequence ID" value="KZD90334.1"/>
    <property type="molecule type" value="Genomic_DNA"/>
</dbReference>
<dbReference type="RefSeq" id="WP_162835495.1">
    <property type="nucleotide sequence ID" value="NZ_JARSRF010000002.1"/>
</dbReference>
<evidence type="ECO:0000256" key="1">
    <source>
        <dbReference type="SAM" id="Phobius"/>
    </source>
</evidence>
<keyword evidence="1" id="KW-0472">Membrane</keyword>
<feature type="transmembrane region" description="Helical" evidence="1">
    <location>
        <begin position="6"/>
        <end position="28"/>
    </location>
</feature>
<keyword evidence="1" id="KW-0812">Transmembrane</keyword>
<reference evidence="2 3" key="1">
    <citation type="submission" date="2015-09" db="EMBL/GenBank/DDBJ databases">
        <title>Spore heat resistance.</title>
        <authorList>
            <person name="Boekhorst J."/>
            <person name="Berendsen E.M."/>
            <person name="Wells-Bennik M.H."/>
            <person name="Kuipers O.P."/>
        </authorList>
    </citation>
    <scope>NUCLEOTIDE SEQUENCE [LARGE SCALE GENOMIC DNA]</scope>
    <source>
        <strain evidence="2 3">B4122</strain>
    </source>
</reference>
<organism evidence="2 3">
    <name type="scientific">Bacillus subtilis</name>
    <dbReference type="NCBI Taxonomy" id="1423"/>
    <lineage>
        <taxon>Bacteria</taxon>
        <taxon>Bacillati</taxon>
        <taxon>Bacillota</taxon>
        <taxon>Bacilli</taxon>
        <taxon>Bacillales</taxon>
        <taxon>Bacillaceae</taxon>
        <taxon>Bacillus</taxon>
    </lineage>
</organism>